<evidence type="ECO:0000259" key="9">
    <source>
        <dbReference type="PROSITE" id="PS51819"/>
    </source>
</evidence>
<proteinExistence type="inferred from homology"/>
<dbReference type="CDD" id="cd07237">
    <property type="entry name" value="BphC1-RGP6_C_like"/>
    <property type="match status" value="1"/>
</dbReference>
<dbReference type="RefSeq" id="WP_189875268.1">
    <property type="nucleotide sequence ID" value="NZ_BMWA01000016.1"/>
</dbReference>
<sequence length="313" mass="34358">MSGVKELAYVVYEVGDLADWERFGVELLGMQLGERGEDGFTLRLDEKAHRWIVTRGPADDLVASGYEVESDDELDALVERLRAAGLQVEESDPALAADRRVERLFATTDPMGNRVELVTGLADAATPFASASLLGEFVTGAGGAGHQVLLAHGVSREEYLGFYRDLLGFRISDIIVEELAPGVVADLIFLHCNGRHHSVAFGDMPSPKRTHHFMVEVTDIRDVGLAYDRCMDAKQPFEMTLGMHPNDQMFSFYVFTPSGFSVEYGWGGLVIDDATWQVRTLDRLHSWGHRPPGAVADLLAAAPSPLHTEGGER</sequence>
<evidence type="ECO:0000256" key="1">
    <source>
        <dbReference type="ARBA" id="ARBA00001954"/>
    </source>
</evidence>
<accession>A0ABW2E892</accession>
<keyword evidence="3" id="KW-0479">Metal-binding</keyword>
<dbReference type="Gene3D" id="3.10.180.10">
    <property type="entry name" value="2,3-Dihydroxybiphenyl 1,2-Dioxygenase, domain 1"/>
    <property type="match status" value="2"/>
</dbReference>
<name>A0ABW2E892_9ACTN</name>
<evidence type="ECO:0000256" key="5">
    <source>
        <dbReference type="ARBA" id="ARBA00022964"/>
    </source>
</evidence>
<dbReference type="InterPro" id="IPR037523">
    <property type="entry name" value="VOC_core"/>
</dbReference>
<organism evidence="10 11">
    <name type="scientific">Streptomyces viridiviolaceus</name>
    <dbReference type="NCBI Taxonomy" id="68282"/>
    <lineage>
        <taxon>Bacteria</taxon>
        <taxon>Bacillati</taxon>
        <taxon>Actinomycetota</taxon>
        <taxon>Actinomycetes</taxon>
        <taxon>Kitasatosporales</taxon>
        <taxon>Streptomycetaceae</taxon>
        <taxon>Streptomyces</taxon>
    </lineage>
</organism>
<evidence type="ECO:0000256" key="7">
    <source>
        <dbReference type="ARBA" id="ARBA00023004"/>
    </source>
</evidence>
<dbReference type="Pfam" id="PF00903">
    <property type="entry name" value="Glyoxalase"/>
    <property type="match status" value="1"/>
</dbReference>
<dbReference type="CDD" id="cd07252">
    <property type="entry name" value="BphC1-RGP6_N_like"/>
    <property type="match status" value="1"/>
</dbReference>
<evidence type="ECO:0000256" key="4">
    <source>
        <dbReference type="ARBA" id="ARBA00022797"/>
    </source>
</evidence>
<evidence type="ECO:0000313" key="10">
    <source>
        <dbReference type="EMBL" id="MFC7014930.1"/>
    </source>
</evidence>
<keyword evidence="11" id="KW-1185">Reference proteome</keyword>
<comment type="caution">
    <text evidence="10">The sequence shown here is derived from an EMBL/GenBank/DDBJ whole genome shotgun (WGS) entry which is preliminary data.</text>
</comment>
<keyword evidence="4 8" id="KW-0058">Aromatic hydrocarbons catabolism</keyword>
<dbReference type="InterPro" id="IPR029068">
    <property type="entry name" value="Glyas_Bleomycin-R_OHBP_Dase"/>
</dbReference>
<dbReference type="InterPro" id="IPR004360">
    <property type="entry name" value="Glyas_Fos-R_dOase_dom"/>
</dbReference>
<comment type="cofactor">
    <cofactor evidence="1 8">
        <name>Fe(2+)</name>
        <dbReference type="ChEBI" id="CHEBI:29033"/>
    </cofactor>
</comment>
<keyword evidence="7 8" id="KW-0408">Iron</keyword>
<dbReference type="Proteomes" id="UP001596409">
    <property type="component" value="Unassembled WGS sequence"/>
</dbReference>
<dbReference type="Pfam" id="PF22632">
    <property type="entry name" value="BphC_D1"/>
    <property type="match status" value="1"/>
</dbReference>
<keyword evidence="5 8" id="KW-0223">Dioxygenase</keyword>
<evidence type="ECO:0000256" key="8">
    <source>
        <dbReference type="RuleBase" id="RU000683"/>
    </source>
</evidence>
<evidence type="ECO:0000313" key="11">
    <source>
        <dbReference type="Proteomes" id="UP001596409"/>
    </source>
</evidence>
<reference evidence="11" key="1">
    <citation type="journal article" date="2019" name="Int. J. Syst. Evol. Microbiol.">
        <title>The Global Catalogue of Microorganisms (GCM) 10K type strain sequencing project: providing services to taxonomists for standard genome sequencing and annotation.</title>
        <authorList>
            <consortium name="The Broad Institute Genomics Platform"/>
            <consortium name="The Broad Institute Genome Sequencing Center for Infectious Disease"/>
            <person name="Wu L."/>
            <person name="Ma J."/>
        </authorList>
    </citation>
    <scope>NUCLEOTIDE SEQUENCE [LARGE SCALE GENOMIC DNA]</scope>
    <source>
        <strain evidence="11">JCM 4855</strain>
    </source>
</reference>
<protein>
    <submittedName>
        <fullName evidence="10">VOC family protein</fullName>
    </submittedName>
</protein>
<evidence type="ECO:0000256" key="3">
    <source>
        <dbReference type="ARBA" id="ARBA00022723"/>
    </source>
</evidence>
<dbReference type="SUPFAM" id="SSF54593">
    <property type="entry name" value="Glyoxalase/Bleomycin resistance protein/Dihydroxybiphenyl dioxygenase"/>
    <property type="match status" value="1"/>
</dbReference>
<feature type="domain" description="VOC" evidence="9">
    <location>
        <begin position="6"/>
        <end position="120"/>
    </location>
</feature>
<keyword evidence="6 8" id="KW-0560">Oxidoreductase</keyword>
<dbReference type="InterPro" id="IPR000486">
    <property type="entry name" value="Xdiol_ring_cleave_dOase_1/2"/>
</dbReference>
<feature type="domain" description="VOC" evidence="9">
    <location>
        <begin position="143"/>
        <end position="267"/>
    </location>
</feature>
<dbReference type="EMBL" id="JBHSYM010000057">
    <property type="protein sequence ID" value="MFC7014930.1"/>
    <property type="molecule type" value="Genomic_DNA"/>
</dbReference>
<gene>
    <name evidence="10" type="ORF">ACFQMH_25145</name>
</gene>
<evidence type="ECO:0000256" key="6">
    <source>
        <dbReference type="ARBA" id="ARBA00023002"/>
    </source>
</evidence>
<comment type="similarity">
    <text evidence="2 8">Belongs to the extradiol ring-cleavage dioxygenase family.</text>
</comment>
<evidence type="ECO:0000256" key="2">
    <source>
        <dbReference type="ARBA" id="ARBA00008784"/>
    </source>
</evidence>
<dbReference type="PROSITE" id="PS00082">
    <property type="entry name" value="EXTRADIOL_DIOXYGENAS"/>
    <property type="match status" value="1"/>
</dbReference>
<dbReference type="PROSITE" id="PS51819">
    <property type="entry name" value="VOC"/>
    <property type="match status" value="2"/>
</dbReference>